<dbReference type="InterPro" id="IPR014720">
    <property type="entry name" value="dsRBD_dom"/>
</dbReference>
<evidence type="ECO:0000259" key="3">
    <source>
        <dbReference type="PROSITE" id="PS50137"/>
    </source>
</evidence>
<accession>A0A4S8LQE8</accession>
<keyword evidence="6" id="KW-1185">Reference proteome</keyword>
<dbReference type="Pfam" id="PF00035">
    <property type="entry name" value="dsrm"/>
    <property type="match status" value="1"/>
</dbReference>
<dbReference type="SMART" id="SM00358">
    <property type="entry name" value="DSRM"/>
    <property type="match status" value="1"/>
</dbReference>
<dbReference type="CDD" id="cd10845">
    <property type="entry name" value="DSRM_RNAse_III_family"/>
    <property type="match status" value="1"/>
</dbReference>
<dbReference type="OrthoDB" id="112668at2759"/>
<evidence type="ECO:0000256" key="2">
    <source>
        <dbReference type="SAM" id="MobiDB-lite"/>
    </source>
</evidence>
<evidence type="ECO:0000313" key="5">
    <source>
        <dbReference type="EMBL" id="THU91574.1"/>
    </source>
</evidence>
<evidence type="ECO:0000256" key="1">
    <source>
        <dbReference type="PROSITE-ProRule" id="PRU00266"/>
    </source>
</evidence>
<protein>
    <recommendedName>
        <fullName evidence="3">DRBM domain-containing protein</fullName>
    </recommendedName>
</protein>
<dbReference type="AlphaFoldDB" id="A0A4S8LQE8"/>
<keyword evidence="1" id="KW-0694">RNA-binding</keyword>
<evidence type="ECO:0000313" key="4">
    <source>
        <dbReference type="EMBL" id="THU80877.1"/>
    </source>
</evidence>
<dbReference type="EMBL" id="ML179303">
    <property type="protein sequence ID" value="THU91574.1"/>
    <property type="molecule type" value="Genomic_DNA"/>
</dbReference>
<dbReference type="Gene3D" id="3.30.160.20">
    <property type="match status" value="1"/>
</dbReference>
<dbReference type="EMBL" id="ML179862">
    <property type="protein sequence ID" value="THU80877.1"/>
    <property type="molecule type" value="Genomic_DNA"/>
</dbReference>
<sequence length="123" mass="13358">MSITMLADVDDSSRAELKSLSPKIESFSNGFGRKGKTLVYCCENPPRLKTMEHFRNQLNNVAQSRGVQPVYSDSFTGTNHAPIWTSTVSMNGMQYGAGTGPNKGAARENAAKEALQTLSRSRG</sequence>
<dbReference type="GO" id="GO:0003723">
    <property type="term" value="F:RNA binding"/>
    <property type="evidence" value="ECO:0007669"/>
    <property type="project" value="UniProtKB-UniRule"/>
</dbReference>
<proteinExistence type="predicted"/>
<organism evidence="5 6">
    <name type="scientific">Dendrothele bispora (strain CBS 962.96)</name>
    <dbReference type="NCBI Taxonomy" id="1314807"/>
    <lineage>
        <taxon>Eukaryota</taxon>
        <taxon>Fungi</taxon>
        <taxon>Dikarya</taxon>
        <taxon>Basidiomycota</taxon>
        <taxon>Agaricomycotina</taxon>
        <taxon>Agaricomycetes</taxon>
        <taxon>Agaricomycetidae</taxon>
        <taxon>Agaricales</taxon>
        <taxon>Agaricales incertae sedis</taxon>
        <taxon>Dendrothele</taxon>
    </lineage>
</organism>
<gene>
    <name evidence="4" type="ORF">K435DRAFT_809540</name>
    <name evidence="5" type="ORF">K435DRAFT_863306</name>
</gene>
<name>A0A4S8LQE8_DENBC</name>
<reference evidence="5 6" key="1">
    <citation type="journal article" date="2019" name="Nat. Ecol. Evol.">
        <title>Megaphylogeny resolves global patterns of mushroom evolution.</title>
        <authorList>
            <person name="Varga T."/>
            <person name="Krizsan K."/>
            <person name="Foldi C."/>
            <person name="Dima B."/>
            <person name="Sanchez-Garcia M."/>
            <person name="Sanchez-Ramirez S."/>
            <person name="Szollosi G.J."/>
            <person name="Szarkandi J.G."/>
            <person name="Papp V."/>
            <person name="Albert L."/>
            <person name="Andreopoulos W."/>
            <person name="Angelini C."/>
            <person name="Antonin V."/>
            <person name="Barry K.W."/>
            <person name="Bougher N.L."/>
            <person name="Buchanan P."/>
            <person name="Buyck B."/>
            <person name="Bense V."/>
            <person name="Catcheside P."/>
            <person name="Chovatia M."/>
            <person name="Cooper J."/>
            <person name="Damon W."/>
            <person name="Desjardin D."/>
            <person name="Finy P."/>
            <person name="Geml J."/>
            <person name="Haridas S."/>
            <person name="Hughes K."/>
            <person name="Justo A."/>
            <person name="Karasinski D."/>
            <person name="Kautmanova I."/>
            <person name="Kiss B."/>
            <person name="Kocsube S."/>
            <person name="Kotiranta H."/>
            <person name="LaButti K.M."/>
            <person name="Lechner B.E."/>
            <person name="Liimatainen K."/>
            <person name="Lipzen A."/>
            <person name="Lukacs Z."/>
            <person name="Mihaltcheva S."/>
            <person name="Morgado L.N."/>
            <person name="Niskanen T."/>
            <person name="Noordeloos M.E."/>
            <person name="Ohm R.A."/>
            <person name="Ortiz-Santana B."/>
            <person name="Ovrebo C."/>
            <person name="Racz N."/>
            <person name="Riley R."/>
            <person name="Savchenko A."/>
            <person name="Shiryaev A."/>
            <person name="Soop K."/>
            <person name="Spirin V."/>
            <person name="Szebenyi C."/>
            <person name="Tomsovsky M."/>
            <person name="Tulloss R.E."/>
            <person name="Uehling J."/>
            <person name="Grigoriev I.V."/>
            <person name="Vagvolgyi C."/>
            <person name="Papp T."/>
            <person name="Martin F.M."/>
            <person name="Miettinen O."/>
            <person name="Hibbett D.S."/>
            <person name="Nagy L.G."/>
        </authorList>
    </citation>
    <scope>NUCLEOTIDE SEQUENCE [LARGE SCALE GENOMIC DNA]</scope>
    <source>
        <strain evidence="5 6">CBS 962.96</strain>
    </source>
</reference>
<dbReference type="Proteomes" id="UP000297245">
    <property type="component" value="Unassembled WGS sequence"/>
</dbReference>
<feature type="region of interest" description="Disordered" evidence="2">
    <location>
        <begin position="95"/>
        <end position="123"/>
    </location>
</feature>
<dbReference type="PROSITE" id="PS50137">
    <property type="entry name" value="DS_RBD"/>
    <property type="match status" value="1"/>
</dbReference>
<dbReference type="SUPFAM" id="SSF54768">
    <property type="entry name" value="dsRNA-binding domain-like"/>
    <property type="match status" value="1"/>
</dbReference>
<feature type="domain" description="DRBM" evidence="3">
    <location>
        <begin position="53"/>
        <end position="120"/>
    </location>
</feature>
<evidence type="ECO:0000313" key="6">
    <source>
        <dbReference type="Proteomes" id="UP000297245"/>
    </source>
</evidence>